<dbReference type="RefSeq" id="WP_117775611.1">
    <property type="nucleotide sequence ID" value="NZ_CAUGOG010000043.1"/>
</dbReference>
<dbReference type="AlphaFoldDB" id="A0A413IIT1"/>
<gene>
    <name evidence="2" type="ORF">DXA50_17580</name>
</gene>
<dbReference type="PANTHER" id="PTHR43591:SF24">
    <property type="entry name" value="2-METHOXY-6-POLYPRENYL-1,4-BENZOQUINOL METHYLASE, MITOCHONDRIAL"/>
    <property type="match status" value="1"/>
</dbReference>
<name>A0A413IIT1_9BACT</name>
<keyword evidence="2" id="KW-0808">Transferase</keyword>
<dbReference type="CDD" id="cd02440">
    <property type="entry name" value="AdoMet_MTases"/>
    <property type="match status" value="1"/>
</dbReference>
<dbReference type="Gene3D" id="3.40.50.150">
    <property type="entry name" value="Vaccinia Virus protein VP39"/>
    <property type="match status" value="1"/>
</dbReference>
<comment type="caution">
    <text evidence="2">The sequence shown here is derived from an EMBL/GenBank/DDBJ whole genome shotgun (WGS) entry which is preliminary data.</text>
</comment>
<accession>A0A413IIT1</accession>
<organism evidence="2 3">
    <name type="scientific">Butyricimonas virosa</name>
    <dbReference type="NCBI Taxonomy" id="544645"/>
    <lineage>
        <taxon>Bacteria</taxon>
        <taxon>Pseudomonadati</taxon>
        <taxon>Bacteroidota</taxon>
        <taxon>Bacteroidia</taxon>
        <taxon>Bacteroidales</taxon>
        <taxon>Odoribacteraceae</taxon>
        <taxon>Butyricimonas</taxon>
    </lineage>
</organism>
<dbReference type="GO" id="GO:0008168">
    <property type="term" value="F:methyltransferase activity"/>
    <property type="evidence" value="ECO:0007669"/>
    <property type="project" value="UniProtKB-KW"/>
</dbReference>
<dbReference type="EMBL" id="QSCR01000042">
    <property type="protein sequence ID" value="RGY12575.1"/>
    <property type="molecule type" value="Genomic_DNA"/>
</dbReference>
<keyword evidence="2" id="KW-0489">Methyltransferase</keyword>
<feature type="domain" description="Methyltransferase" evidence="1">
    <location>
        <begin position="50"/>
        <end position="144"/>
    </location>
</feature>
<dbReference type="InterPro" id="IPR041698">
    <property type="entry name" value="Methyltransf_25"/>
</dbReference>
<evidence type="ECO:0000259" key="1">
    <source>
        <dbReference type="Pfam" id="PF13649"/>
    </source>
</evidence>
<dbReference type="SUPFAM" id="SSF53335">
    <property type="entry name" value="S-adenosyl-L-methionine-dependent methyltransferases"/>
    <property type="match status" value="1"/>
</dbReference>
<dbReference type="OrthoDB" id="9789123at2"/>
<dbReference type="Pfam" id="PF13649">
    <property type="entry name" value="Methyltransf_25"/>
    <property type="match status" value="1"/>
</dbReference>
<evidence type="ECO:0000313" key="3">
    <source>
        <dbReference type="Proteomes" id="UP000286063"/>
    </source>
</evidence>
<proteinExistence type="predicted"/>
<dbReference type="GO" id="GO:0032259">
    <property type="term" value="P:methylation"/>
    <property type="evidence" value="ECO:0007669"/>
    <property type="project" value="UniProtKB-KW"/>
</dbReference>
<dbReference type="Proteomes" id="UP000286063">
    <property type="component" value="Unassembled WGS sequence"/>
</dbReference>
<dbReference type="InterPro" id="IPR029063">
    <property type="entry name" value="SAM-dependent_MTases_sf"/>
</dbReference>
<reference evidence="2 3" key="1">
    <citation type="submission" date="2018-08" db="EMBL/GenBank/DDBJ databases">
        <title>A genome reference for cultivated species of the human gut microbiota.</title>
        <authorList>
            <person name="Zou Y."/>
            <person name="Xue W."/>
            <person name="Luo G."/>
        </authorList>
    </citation>
    <scope>NUCLEOTIDE SEQUENCE [LARGE SCALE GENOMIC DNA]</scope>
    <source>
        <strain evidence="2 3">OF02-7</strain>
    </source>
</reference>
<protein>
    <submittedName>
        <fullName evidence="2">Class I SAM-dependent methyltransferase</fullName>
    </submittedName>
</protein>
<dbReference type="PANTHER" id="PTHR43591">
    <property type="entry name" value="METHYLTRANSFERASE"/>
    <property type="match status" value="1"/>
</dbReference>
<evidence type="ECO:0000313" key="2">
    <source>
        <dbReference type="EMBL" id="RGY12575.1"/>
    </source>
</evidence>
<sequence>MEQELQLVADFDFDMIVDFFSRLNRQGPGSQQVTRQALSFIGELSDNAKIADIGCGSGGQTITLAENTKGQITAIDLFPKMITLLKERAICHGLSDRISGIAVSMENLPFEPGELDLIWAEGSIYNIGFERGLREWKQFLKPGGMIAVSEVSWLTDTRPDEIEQFWNFNYAEIDTISNKIKKMEETGYTPVAHFILPEYCWLDCFYKPMQENIPLFLEKYKNNIPAQQLVQRELDEIDYYQKYKSYYGYVFYIGMKNK</sequence>